<dbReference type="OrthoDB" id="9811560at2"/>
<reference evidence="9" key="1">
    <citation type="submission" date="2015-11" db="EMBL/GenBank/DDBJ databases">
        <authorList>
            <person name="Varghese N."/>
        </authorList>
    </citation>
    <scope>NUCLEOTIDE SEQUENCE [LARGE SCALE GENOMIC DNA]</scope>
    <source>
        <strain evidence="9">JGI-23</strain>
    </source>
</reference>
<dbReference type="GO" id="GO:0016755">
    <property type="term" value="F:aminoacyltransferase activity"/>
    <property type="evidence" value="ECO:0007669"/>
    <property type="project" value="InterPro"/>
</dbReference>
<keyword evidence="4" id="KW-0573">Peptidoglycan synthesis</keyword>
<keyword evidence="2 8" id="KW-0808">Transferase</keyword>
<keyword evidence="5" id="KW-0012">Acyltransferase</keyword>
<dbReference type="SUPFAM" id="SSF55729">
    <property type="entry name" value="Acyl-CoA N-acyltransferases (Nat)"/>
    <property type="match status" value="1"/>
</dbReference>
<keyword evidence="3" id="KW-0133">Cell shape</keyword>
<proteinExistence type="inferred from homology"/>
<evidence type="ECO:0000256" key="2">
    <source>
        <dbReference type="ARBA" id="ARBA00022679"/>
    </source>
</evidence>
<dbReference type="PANTHER" id="PTHR36174">
    <property type="entry name" value="LIPID II:GLYCINE GLYCYLTRANSFERASE"/>
    <property type="match status" value="1"/>
</dbReference>
<keyword evidence="6" id="KW-0961">Cell wall biogenesis/degradation</keyword>
<dbReference type="EMBL" id="CZVW01000009">
    <property type="protein sequence ID" value="CUT01537.1"/>
    <property type="molecule type" value="Genomic_DNA"/>
</dbReference>
<evidence type="ECO:0000256" key="4">
    <source>
        <dbReference type="ARBA" id="ARBA00022984"/>
    </source>
</evidence>
<dbReference type="PANTHER" id="PTHR36174:SF1">
    <property type="entry name" value="LIPID II:GLYCINE GLYCYLTRANSFERASE"/>
    <property type="match status" value="1"/>
</dbReference>
<protein>
    <submittedName>
        <fullName evidence="8">Acetyltransferase (GNAT) domain-containing protein</fullName>
    </submittedName>
</protein>
<evidence type="ECO:0000256" key="3">
    <source>
        <dbReference type="ARBA" id="ARBA00022960"/>
    </source>
</evidence>
<evidence type="ECO:0000313" key="8">
    <source>
        <dbReference type="EMBL" id="CUT01537.1"/>
    </source>
</evidence>
<feature type="domain" description="BioF2-like acetyltransferase" evidence="7">
    <location>
        <begin position="161"/>
        <end position="287"/>
    </location>
</feature>
<dbReference type="GO" id="GO:0071555">
    <property type="term" value="P:cell wall organization"/>
    <property type="evidence" value="ECO:0007669"/>
    <property type="project" value="UniProtKB-KW"/>
</dbReference>
<dbReference type="Pfam" id="PF13480">
    <property type="entry name" value="Acetyltransf_6"/>
    <property type="match status" value="1"/>
</dbReference>
<organism evidence="8 9">
    <name type="scientific">Candidatus Chryseopegocella kryptomonas</name>
    <dbReference type="NCBI Taxonomy" id="1633643"/>
    <lineage>
        <taxon>Bacteria</taxon>
        <taxon>Pseudomonadati</taxon>
        <taxon>Candidatus Kryptoniota</taxon>
        <taxon>Candidatus Chryseopegocella</taxon>
    </lineage>
</organism>
<evidence type="ECO:0000256" key="5">
    <source>
        <dbReference type="ARBA" id="ARBA00023315"/>
    </source>
</evidence>
<dbReference type="AlphaFoldDB" id="A0A0P1MZL6"/>
<dbReference type="InterPro" id="IPR016181">
    <property type="entry name" value="Acyl_CoA_acyltransferase"/>
</dbReference>
<gene>
    <name evidence="8" type="ORF">JGI23_01063</name>
</gene>
<evidence type="ECO:0000256" key="1">
    <source>
        <dbReference type="ARBA" id="ARBA00009943"/>
    </source>
</evidence>
<name>A0A0P1MZL6_9BACT</name>
<evidence type="ECO:0000313" key="9">
    <source>
        <dbReference type="Proteomes" id="UP000199197"/>
    </source>
</evidence>
<dbReference type="RefSeq" id="WP_092349607.1">
    <property type="nucleotide sequence ID" value="NZ_CZVW01000009.1"/>
</dbReference>
<sequence length="320" mass="37328">MSKIYIKIADVDEFENFNLSSPQSNPFQSINWLKSYAEIFDFSINTILVKKGDETVAGLILPIKKKFSFKISTPLLFTYYSGILFKNFHREKPQKQITEINESIAKIHEYLSQTLHFFVLKLHHTILDTRQFKWLGYKIKPRHTFILNTESPERIWDGFSNSLKRKIKYAQEQGFEVKKSNTVDKLAEHQILSYERTGRKFFVNIEKLKLLLEKLVERNMLQVYHLIDKTGEIIASRGISIWGDKAYDIVAGTQNKEIDFASHFLVWKILEDLSNYGVKEFDFCGADIPSVSFFKMQFGGEIKVSFEVSYAKGFLKILTK</sequence>
<dbReference type="GO" id="GO:0008360">
    <property type="term" value="P:regulation of cell shape"/>
    <property type="evidence" value="ECO:0007669"/>
    <property type="project" value="UniProtKB-KW"/>
</dbReference>
<dbReference type="Gene3D" id="3.40.630.30">
    <property type="match status" value="1"/>
</dbReference>
<dbReference type="InterPro" id="IPR050644">
    <property type="entry name" value="PG_Glycine_Bridge_Synth"/>
</dbReference>
<accession>A0A0P1MZL6</accession>
<dbReference type="InterPro" id="IPR003447">
    <property type="entry name" value="FEMABX"/>
</dbReference>
<evidence type="ECO:0000256" key="6">
    <source>
        <dbReference type="ARBA" id="ARBA00023316"/>
    </source>
</evidence>
<dbReference type="PROSITE" id="PS51191">
    <property type="entry name" value="FEMABX"/>
    <property type="match status" value="1"/>
</dbReference>
<dbReference type="InterPro" id="IPR038740">
    <property type="entry name" value="BioF2-like_GNAT_dom"/>
</dbReference>
<comment type="similarity">
    <text evidence="1">Belongs to the FemABX family.</text>
</comment>
<keyword evidence="9" id="KW-1185">Reference proteome</keyword>
<dbReference type="GO" id="GO:0009252">
    <property type="term" value="P:peptidoglycan biosynthetic process"/>
    <property type="evidence" value="ECO:0007669"/>
    <property type="project" value="UniProtKB-KW"/>
</dbReference>
<evidence type="ECO:0000259" key="7">
    <source>
        <dbReference type="Pfam" id="PF13480"/>
    </source>
</evidence>
<dbReference type="Proteomes" id="UP000199197">
    <property type="component" value="Unassembled WGS sequence"/>
</dbReference>